<keyword evidence="7" id="KW-1185">Reference proteome</keyword>
<dbReference type="GO" id="GO:0046872">
    <property type="term" value="F:metal ion binding"/>
    <property type="evidence" value="ECO:0007669"/>
    <property type="project" value="UniProtKB-KW"/>
</dbReference>
<evidence type="ECO:0000256" key="5">
    <source>
        <dbReference type="SAM" id="MobiDB-lite"/>
    </source>
</evidence>
<dbReference type="RefSeq" id="XP_033658959.1">
    <property type="nucleotide sequence ID" value="XM_033794986.1"/>
</dbReference>
<evidence type="ECO:0000256" key="3">
    <source>
        <dbReference type="ARBA" id="ARBA00022833"/>
    </source>
</evidence>
<comment type="similarity">
    <text evidence="4">Belongs to the eukaryotic/archaeal RNase P protein component 4 family.</text>
</comment>
<name>A0A6A6JXT3_WESOR</name>
<organism evidence="6 7">
    <name type="scientific">Westerdykella ornata</name>
    <dbReference type="NCBI Taxonomy" id="318751"/>
    <lineage>
        <taxon>Eukaryota</taxon>
        <taxon>Fungi</taxon>
        <taxon>Dikarya</taxon>
        <taxon>Ascomycota</taxon>
        <taxon>Pezizomycotina</taxon>
        <taxon>Dothideomycetes</taxon>
        <taxon>Pleosporomycetidae</taxon>
        <taxon>Pleosporales</taxon>
        <taxon>Sporormiaceae</taxon>
        <taxon>Westerdykella</taxon>
    </lineage>
</organism>
<accession>A0A6A6JXT3</accession>
<feature type="non-terminal residue" evidence="6">
    <location>
        <position position="151"/>
    </location>
</feature>
<dbReference type="OrthoDB" id="128536at2759"/>
<dbReference type="Gene3D" id="6.20.50.20">
    <property type="match status" value="1"/>
</dbReference>
<dbReference type="GeneID" id="54548161"/>
<keyword evidence="2" id="KW-0479">Metal-binding</keyword>
<dbReference type="InterPro" id="IPR007175">
    <property type="entry name" value="Rpr2/Snm1/Rpp21"/>
</dbReference>
<feature type="region of interest" description="Disordered" evidence="5">
    <location>
        <begin position="40"/>
        <end position="64"/>
    </location>
</feature>
<dbReference type="EMBL" id="ML986484">
    <property type="protein sequence ID" value="KAF2281422.1"/>
    <property type="molecule type" value="Genomic_DNA"/>
</dbReference>
<dbReference type="PANTHER" id="PTHR14742:SF0">
    <property type="entry name" value="RIBONUCLEASE P PROTEIN SUBUNIT P21"/>
    <property type="match status" value="1"/>
</dbReference>
<dbReference type="GO" id="GO:0005655">
    <property type="term" value="C:nucleolar ribonuclease P complex"/>
    <property type="evidence" value="ECO:0007669"/>
    <property type="project" value="TreeGrafter"/>
</dbReference>
<evidence type="ECO:0000256" key="2">
    <source>
        <dbReference type="ARBA" id="ARBA00022723"/>
    </source>
</evidence>
<dbReference type="Proteomes" id="UP000800097">
    <property type="component" value="Unassembled WGS sequence"/>
</dbReference>
<sequence length="151" mass="16748">MAKDKQKPGKGFPNRHLHARASFLYQAATYLTLQATSAPLSPESDEIGAHERHESLNPGTGNPKQVCHLGAHLRAVSQKGQLRLSLDMKHSLCKTCHALLIPGRTSTQNLENRSKGGSKPWADVFEIECNICGTKKRFPVGAKRQQRKDKR</sequence>
<dbReference type="Pfam" id="PF04032">
    <property type="entry name" value="Rpr2"/>
    <property type="match status" value="1"/>
</dbReference>
<evidence type="ECO:0000313" key="6">
    <source>
        <dbReference type="EMBL" id="KAF2281422.1"/>
    </source>
</evidence>
<gene>
    <name evidence="6" type="ORF">EI97DRAFT_363406</name>
</gene>
<keyword evidence="1" id="KW-0819">tRNA processing</keyword>
<reference evidence="6" key="1">
    <citation type="journal article" date="2020" name="Stud. Mycol.">
        <title>101 Dothideomycetes genomes: a test case for predicting lifestyles and emergence of pathogens.</title>
        <authorList>
            <person name="Haridas S."/>
            <person name="Albert R."/>
            <person name="Binder M."/>
            <person name="Bloem J."/>
            <person name="Labutti K."/>
            <person name="Salamov A."/>
            <person name="Andreopoulos B."/>
            <person name="Baker S."/>
            <person name="Barry K."/>
            <person name="Bills G."/>
            <person name="Bluhm B."/>
            <person name="Cannon C."/>
            <person name="Castanera R."/>
            <person name="Culley D."/>
            <person name="Daum C."/>
            <person name="Ezra D."/>
            <person name="Gonzalez J."/>
            <person name="Henrissat B."/>
            <person name="Kuo A."/>
            <person name="Liang C."/>
            <person name="Lipzen A."/>
            <person name="Lutzoni F."/>
            <person name="Magnuson J."/>
            <person name="Mondo S."/>
            <person name="Nolan M."/>
            <person name="Ohm R."/>
            <person name="Pangilinan J."/>
            <person name="Park H.-J."/>
            <person name="Ramirez L."/>
            <person name="Alfaro M."/>
            <person name="Sun H."/>
            <person name="Tritt A."/>
            <person name="Yoshinaga Y."/>
            <person name="Zwiers L.-H."/>
            <person name="Turgeon B."/>
            <person name="Goodwin S."/>
            <person name="Spatafora J."/>
            <person name="Crous P."/>
            <person name="Grigoriev I."/>
        </authorList>
    </citation>
    <scope>NUCLEOTIDE SEQUENCE</scope>
    <source>
        <strain evidence="6">CBS 379.55</strain>
    </source>
</reference>
<dbReference type="AlphaFoldDB" id="A0A6A6JXT3"/>
<keyword evidence="3" id="KW-0862">Zinc</keyword>
<proteinExistence type="inferred from homology"/>
<dbReference type="GO" id="GO:0008033">
    <property type="term" value="P:tRNA processing"/>
    <property type="evidence" value="ECO:0007669"/>
    <property type="project" value="UniProtKB-KW"/>
</dbReference>
<protein>
    <submittedName>
        <fullName evidence="6">Rpr2-domain-containing protein</fullName>
    </submittedName>
</protein>
<evidence type="ECO:0000256" key="4">
    <source>
        <dbReference type="ARBA" id="ARBA00038402"/>
    </source>
</evidence>
<evidence type="ECO:0000256" key="1">
    <source>
        <dbReference type="ARBA" id="ARBA00022694"/>
    </source>
</evidence>
<evidence type="ECO:0000313" key="7">
    <source>
        <dbReference type="Proteomes" id="UP000800097"/>
    </source>
</evidence>
<dbReference type="PANTHER" id="PTHR14742">
    <property type="entry name" value="RIBONUCLEASE P SUBUNIT P21"/>
    <property type="match status" value="1"/>
</dbReference>